<organism evidence="1 2">
    <name type="scientific">Ramlibacter lithotrophicus</name>
    <dbReference type="NCBI Taxonomy" id="2606681"/>
    <lineage>
        <taxon>Bacteria</taxon>
        <taxon>Pseudomonadati</taxon>
        <taxon>Pseudomonadota</taxon>
        <taxon>Betaproteobacteria</taxon>
        <taxon>Burkholderiales</taxon>
        <taxon>Comamonadaceae</taxon>
        <taxon>Ramlibacter</taxon>
    </lineage>
</organism>
<evidence type="ECO:0000313" key="2">
    <source>
        <dbReference type="Proteomes" id="UP000521868"/>
    </source>
</evidence>
<dbReference type="Proteomes" id="UP000521868">
    <property type="component" value="Unassembled WGS sequence"/>
</dbReference>
<keyword evidence="2" id="KW-1185">Reference proteome</keyword>
<reference evidence="1 2" key="1">
    <citation type="journal article" date="2020" name="Nature">
        <title>Bacterial chemolithoautotrophy via manganese oxidation.</title>
        <authorList>
            <person name="Yu H."/>
            <person name="Leadbetter J.R."/>
        </authorList>
    </citation>
    <scope>NUCLEOTIDE SEQUENCE [LARGE SCALE GENOMIC DNA]</scope>
    <source>
        <strain evidence="1 2">RBP-1</strain>
    </source>
</reference>
<evidence type="ECO:0000313" key="1">
    <source>
        <dbReference type="EMBL" id="NKE68911.1"/>
    </source>
</evidence>
<gene>
    <name evidence="1" type="ORF">RAMLITH_24165</name>
</gene>
<dbReference type="RefSeq" id="WP_168110041.1">
    <property type="nucleotide sequence ID" value="NZ_VTOX01000013.1"/>
</dbReference>
<dbReference type="EMBL" id="VTOX01000013">
    <property type="protein sequence ID" value="NKE68911.1"/>
    <property type="molecule type" value="Genomic_DNA"/>
</dbReference>
<protein>
    <submittedName>
        <fullName evidence="1">Uncharacterized protein</fullName>
    </submittedName>
</protein>
<sequence>MLLLMLLLAAEDEHRVLIDALLHVTPHSRAAVCRAAGVQPAALSRFLQPTSRGQIAEAGQLSLLDVLGWPNGGLAPQRAHVWRVRSLDAAEWLLKVKLKAKAQLAAVAGADGSGASLLIGTHGEDSPLILQAWASVRDLSPLLSDSVSKKWGRSRIREIPDWAAKALRAPTVTPEEFRAAVAGDKQAPSGWQQIQDLANQLGPIGLSGNVHVNLLLDWLTVQCNKRPNEVVTVLDRLDQLALPEGRIALSSLTRAQKLRLVERLARRPLAVLTLRDLGTGG</sequence>
<accession>A0A7X6DKL1</accession>
<comment type="caution">
    <text evidence="1">The sequence shown here is derived from an EMBL/GenBank/DDBJ whole genome shotgun (WGS) entry which is preliminary data.</text>
</comment>
<name>A0A7X6DKL1_9BURK</name>
<proteinExistence type="predicted"/>
<dbReference type="AlphaFoldDB" id="A0A7X6DKL1"/>